<dbReference type="EMBL" id="NBAG03000550">
    <property type="protein sequence ID" value="PNI15793.1"/>
    <property type="molecule type" value="Genomic_DNA"/>
</dbReference>
<feature type="domain" description="Helicase ATP-binding" evidence="5">
    <location>
        <begin position="1"/>
        <end position="298"/>
    </location>
</feature>
<evidence type="ECO:0000256" key="4">
    <source>
        <dbReference type="SAM" id="Coils"/>
    </source>
</evidence>
<keyword evidence="1" id="KW-0547">Nucleotide-binding</keyword>
<dbReference type="Gene3D" id="3.40.50.300">
    <property type="entry name" value="P-loop containing nucleotide triphosphate hydrolases"/>
    <property type="match status" value="1"/>
</dbReference>
<dbReference type="GO" id="GO:0003677">
    <property type="term" value="F:DNA binding"/>
    <property type="evidence" value="ECO:0007669"/>
    <property type="project" value="InterPro"/>
</dbReference>
<protein>
    <submittedName>
        <fullName evidence="6">DDX11 isoform 19</fullName>
    </submittedName>
</protein>
<dbReference type="InterPro" id="IPR006554">
    <property type="entry name" value="Helicase-like_DEXD_c2"/>
</dbReference>
<proteinExistence type="predicted"/>
<evidence type="ECO:0000259" key="5">
    <source>
        <dbReference type="PROSITE" id="PS51193"/>
    </source>
</evidence>
<dbReference type="Pfam" id="PF06733">
    <property type="entry name" value="DEAD_2"/>
    <property type="match status" value="1"/>
</dbReference>
<dbReference type="AlphaFoldDB" id="A0A2J8IZ48"/>
<dbReference type="InterPro" id="IPR014013">
    <property type="entry name" value="Helic_SF1/SF2_ATP-bd_DinG/Rad3"/>
</dbReference>
<evidence type="ECO:0000256" key="2">
    <source>
        <dbReference type="ARBA" id="ARBA00022801"/>
    </source>
</evidence>
<comment type="caution">
    <text evidence="6">The sequence shown here is derived from an EMBL/GenBank/DDBJ whole genome shotgun (WGS) entry which is preliminary data.</text>
</comment>
<accession>A0A2J8IZ48</accession>
<name>A0A2J8IZ48_PANTR</name>
<evidence type="ECO:0000313" key="7">
    <source>
        <dbReference type="Proteomes" id="UP000236370"/>
    </source>
</evidence>
<feature type="coiled-coil region" evidence="4">
    <location>
        <begin position="82"/>
        <end position="132"/>
    </location>
</feature>
<dbReference type="PANTHER" id="PTHR11472">
    <property type="entry name" value="DNA REPAIR DEAD HELICASE RAD3/XP-D SUBFAMILY MEMBER"/>
    <property type="match status" value="1"/>
</dbReference>
<dbReference type="Proteomes" id="UP000236370">
    <property type="component" value="Unassembled WGS sequence"/>
</dbReference>
<evidence type="ECO:0000313" key="6">
    <source>
        <dbReference type="EMBL" id="PNI15793.1"/>
    </source>
</evidence>
<dbReference type="GO" id="GO:0003678">
    <property type="term" value="F:DNA helicase activity"/>
    <property type="evidence" value="ECO:0007669"/>
    <property type="project" value="InterPro"/>
</dbReference>
<sequence length="298" mass="34426">GKSLSLICGALSWLRDFEQKKREEEARLLETGTGPLHDEKDESLCLSSSCEGAAGTPRPAGEPAWVTQFVQKKEERDLVDRLKVEQARRKQREERLQQLQHRVQLKYAAKRLRQEEEETENLLRLSREMLETGPEAERLEQLESGEEELVLAEYESDEEKKVASGVDEDEDDLEEEHITKIYYCSRTHSQLAQFVHEVKKSPFGKDVRLVSLGSRQRRRKELRRRRQEKQAACPFYNHEQMGLLRDEALAEVKDIEQLLALGKEARACPYYGSRLAIPAAQYSSEILCMGTVEPRKVK</sequence>
<keyword evidence="4" id="KW-0175">Coiled coil</keyword>
<organism evidence="6 7">
    <name type="scientific">Pan troglodytes</name>
    <name type="common">Chimpanzee</name>
    <dbReference type="NCBI Taxonomy" id="9598"/>
    <lineage>
        <taxon>Eukaryota</taxon>
        <taxon>Metazoa</taxon>
        <taxon>Chordata</taxon>
        <taxon>Craniata</taxon>
        <taxon>Vertebrata</taxon>
        <taxon>Euteleostomi</taxon>
        <taxon>Mammalia</taxon>
        <taxon>Eutheria</taxon>
        <taxon>Euarchontoglires</taxon>
        <taxon>Primates</taxon>
        <taxon>Haplorrhini</taxon>
        <taxon>Catarrhini</taxon>
        <taxon>Hominidae</taxon>
        <taxon>Pan</taxon>
    </lineage>
</organism>
<feature type="non-terminal residue" evidence="6">
    <location>
        <position position="1"/>
    </location>
</feature>
<dbReference type="GO" id="GO:0005524">
    <property type="term" value="F:ATP binding"/>
    <property type="evidence" value="ECO:0007669"/>
    <property type="project" value="UniProtKB-KW"/>
</dbReference>
<keyword evidence="2" id="KW-0378">Hydrolase</keyword>
<reference evidence="6 7" key="1">
    <citation type="submission" date="2017-12" db="EMBL/GenBank/DDBJ databases">
        <title>High-resolution comparative analysis of great ape genomes.</title>
        <authorList>
            <person name="Pollen A."/>
            <person name="Hastie A."/>
            <person name="Hormozdiari F."/>
            <person name="Dougherty M."/>
            <person name="Liu R."/>
            <person name="Chaisson M."/>
            <person name="Hoppe E."/>
            <person name="Hill C."/>
            <person name="Pang A."/>
            <person name="Hillier L."/>
            <person name="Baker C."/>
            <person name="Armstrong J."/>
            <person name="Shendure J."/>
            <person name="Paten B."/>
            <person name="Wilson R."/>
            <person name="Chao H."/>
            <person name="Schneider V."/>
            <person name="Ventura M."/>
            <person name="Kronenberg Z."/>
            <person name="Murali S."/>
            <person name="Gordon D."/>
            <person name="Cantsilieris S."/>
            <person name="Munson K."/>
            <person name="Nelson B."/>
            <person name="Raja A."/>
            <person name="Underwood J."/>
            <person name="Diekhans M."/>
            <person name="Fiddes I."/>
            <person name="Haussler D."/>
            <person name="Eichler E."/>
        </authorList>
    </citation>
    <scope>NUCLEOTIDE SEQUENCE [LARGE SCALE GENOMIC DNA]</scope>
    <source>
        <strain evidence="6">Yerkes chimp pedigree #C0471</strain>
    </source>
</reference>
<evidence type="ECO:0000256" key="3">
    <source>
        <dbReference type="ARBA" id="ARBA00022840"/>
    </source>
</evidence>
<dbReference type="GO" id="GO:0016818">
    <property type="term" value="F:hydrolase activity, acting on acid anhydrides, in phosphorus-containing anhydrides"/>
    <property type="evidence" value="ECO:0007669"/>
    <property type="project" value="InterPro"/>
</dbReference>
<keyword evidence="3" id="KW-0067">ATP-binding</keyword>
<dbReference type="InterPro" id="IPR027417">
    <property type="entry name" value="P-loop_NTPase"/>
</dbReference>
<evidence type="ECO:0000256" key="1">
    <source>
        <dbReference type="ARBA" id="ARBA00022741"/>
    </source>
</evidence>
<dbReference type="PANTHER" id="PTHR11472:SF41">
    <property type="entry name" value="ATP-DEPENDENT DNA HELICASE DDX11-RELATED"/>
    <property type="match status" value="1"/>
</dbReference>
<dbReference type="InterPro" id="IPR010614">
    <property type="entry name" value="RAD3-like_helicase_DEAD"/>
</dbReference>
<dbReference type="SMART" id="SM00488">
    <property type="entry name" value="DEXDc2"/>
    <property type="match status" value="1"/>
</dbReference>
<dbReference type="InterPro" id="IPR045028">
    <property type="entry name" value="DinG/Rad3-like"/>
</dbReference>
<dbReference type="PROSITE" id="PS51193">
    <property type="entry name" value="HELICASE_ATP_BIND_2"/>
    <property type="match status" value="1"/>
</dbReference>
<gene>
    <name evidence="6" type="ORF">CK820_G0051860</name>
</gene>